<organism evidence="2 3">
    <name type="scientific">Diploptera punctata</name>
    <name type="common">Pacific beetle cockroach</name>
    <dbReference type="NCBI Taxonomy" id="6984"/>
    <lineage>
        <taxon>Eukaryota</taxon>
        <taxon>Metazoa</taxon>
        <taxon>Ecdysozoa</taxon>
        <taxon>Arthropoda</taxon>
        <taxon>Hexapoda</taxon>
        <taxon>Insecta</taxon>
        <taxon>Pterygota</taxon>
        <taxon>Neoptera</taxon>
        <taxon>Polyneoptera</taxon>
        <taxon>Dictyoptera</taxon>
        <taxon>Blattodea</taxon>
        <taxon>Blaberoidea</taxon>
        <taxon>Blaberidae</taxon>
        <taxon>Diplopterinae</taxon>
        <taxon>Diploptera</taxon>
    </lineage>
</organism>
<dbReference type="AlphaFoldDB" id="A0AAD8ESG6"/>
<accession>A0AAD8ESG6</accession>
<keyword evidence="1" id="KW-0472">Membrane</keyword>
<protein>
    <submittedName>
        <fullName evidence="2">Uncharacterized protein</fullName>
    </submittedName>
</protein>
<name>A0AAD8ESG6_DIPPU</name>
<feature type="non-terminal residue" evidence="2">
    <location>
        <position position="59"/>
    </location>
</feature>
<keyword evidence="3" id="KW-1185">Reference proteome</keyword>
<sequence length="59" mass="6605">CIDSLVTSTIKAHSCRSVLATKALFSSCASVLFLVTYKCLIIFLKIWDLSFNFSFHVSK</sequence>
<dbReference type="EMBL" id="JASPKZ010000450">
    <property type="protein sequence ID" value="KAJ9600087.1"/>
    <property type="molecule type" value="Genomic_DNA"/>
</dbReference>
<feature type="non-terminal residue" evidence="2">
    <location>
        <position position="1"/>
    </location>
</feature>
<feature type="transmembrane region" description="Helical" evidence="1">
    <location>
        <begin position="23"/>
        <end position="44"/>
    </location>
</feature>
<keyword evidence="1" id="KW-0812">Transmembrane</keyword>
<reference evidence="2" key="2">
    <citation type="submission" date="2023-05" db="EMBL/GenBank/DDBJ databases">
        <authorList>
            <person name="Fouks B."/>
        </authorList>
    </citation>
    <scope>NUCLEOTIDE SEQUENCE</scope>
    <source>
        <strain evidence="2">Stay&amp;Tobe</strain>
        <tissue evidence="2">Testes</tissue>
    </source>
</reference>
<keyword evidence="1" id="KW-1133">Transmembrane helix</keyword>
<reference evidence="2" key="1">
    <citation type="journal article" date="2023" name="IScience">
        <title>Live-bearing cockroach genome reveals convergent evolutionary mechanisms linked to viviparity in insects and beyond.</title>
        <authorList>
            <person name="Fouks B."/>
            <person name="Harrison M.C."/>
            <person name="Mikhailova A.A."/>
            <person name="Marchal E."/>
            <person name="English S."/>
            <person name="Carruthers M."/>
            <person name="Jennings E.C."/>
            <person name="Chiamaka E.L."/>
            <person name="Frigard R.A."/>
            <person name="Pippel M."/>
            <person name="Attardo G.M."/>
            <person name="Benoit J.B."/>
            <person name="Bornberg-Bauer E."/>
            <person name="Tobe S.S."/>
        </authorList>
    </citation>
    <scope>NUCLEOTIDE SEQUENCE</scope>
    <source>
        <strain evidence="2">Stay&amp;Tobe</strain>
    </source>
</reference>
<proteinExistence type="predicted"/>
<comment type="caution">
    <text evidence="2">The sequence shown here is derived from an EMBL/GenBank/DDBJ whole genome shotgun (WGS) entry which is preliminary data.</text>
</comment>
<dbReference type="Proteomes" id="UP001233999">
    <property type="component" value="Unassembled WGS sequence"/>
</dbReference>
<evidence type="ECO:0000313" key="2">
    <source>
        <dbReference type="EMBL" id="KAJ9600087.1"/>
    </source>
</evidence>
<evidence type="ECO:0000256" key="1">
    <source>
        <dbReference type="SAM" id="Phobius"/>
    </source>
</evidence>
<evidence type="ECO:0000313" key="3">
    <source>
        <dbReference type="Proteomes" id="UP001233999"/>
    </source>
</evidence>
<gene>
    <name evidence="2" type="ORF">L9F63_009629</name>
</gene>